<evidence type="ECO:0000313" key="5">
    <source>
        <dbReference type="EMBL" id="KAB0671809.1"/>
    </source>
</evidence>
<dbReference type="CDD" id="cd06464">
    <property type="entry name" value="ACD_sHsps-like"/>
    <property type="match status" value="1"/>
</dbReference>
<evidence type="ECO:0000256" key="2">
    <source>
        <dbReference type="RuleBase" id="RU003616"/>
    </source>
</evidence>
<name>A0ABQ6TS40_9BACT</name>
<organism evidence="5 6">
    <name type="scientific">Oryzomonas sagensis</name>
    <dbReference type="NCBI Taxonomy" id="2603857"/>
    <lineage>
        <taxon>Bacteria</taxon>
        <taxon>Pseudomonadati</taxon>
        <taxon>Thermodesulfobacteriota</taxon>
        <taxon>Desulfuromonadia</taxon>
        <taxon>Geobacterales</taxon>
        <taxon>Geobacteraceae</taxon>
        <taxon>Oryzomonas</taxon>
    </lineage>
</organism>
<evidence type="ECO:0000259" key="4">
    <source>
        <dbReference type="PROSITE" id="PS01031"/>
    </source>
</evidence>
<feature type="domain" description="SHSP" evidence="4">
    <location>
        <begin position="75"/>
        <end position="186"/>
    </location>
</feature>
<gene>
    <name evidence="5" type="ORF">F6V30_04300</name>
</gene>
<dbReference type="PROSITE" id="PS01031">
    <property type="entry name" value="SHSP"/>
    <property type="match status" value="1"/>
</dbReference>
<reference evidence="5 6" key="1">
    <citation type="journal article" date="2020" name="Microorganisms">
        <title>Description of Three Novel Members in the Family Geobacteraceae, Oryzomonas japonicum gen. nov., sp. nov., Oryzomonas sagensis sp. nov., and Oryzomonas ruber sp. nov.</title>
        <authorList>
            <person name="Xu Z."/>
            <person name="Masuda Y."/>
            <person name="Hayakawa C."/>
            <person name="Ushijima N."/>
            <person name="Kawano K."/>
            <person name="Shiratori Y."/>
            <person name="Senoo K."/>
            <person name="Itoh H."/>
        </authorList>
    </citation>
    <scope>NUCLEOTIDE SEQUENCE [LARGE SCALE GENOMIC DNA]</scope>
    <source>
        <strain evidence="5 6">Red100</strain>
    </source>
</reference>
<feature type="region of interest" description="Disordered" evidence="3">
    <location>
        <begin position="1"/>
        <end position="21"/>
    </location>
</feature>
<comment type="caution">
    <text evidence="5">The sequence shown here is derived from an EMBL/GenBank/DDBJ whole genome shotgun (WGS) entry which is preliminary data.</text>
</comment>
<dbReference type="InterPro" id="IPR031107">
    <property type="entry name" value="Small_HSP"/>
</dbReference>
<dbReference type="Pfam" id="PF00011">
    <property type="entry name" value="HSP20"/>
    <property type="match status" value="1"/>
</dbReference>
<evidence type="ECO:0000313" key="6">
    <source>
        <dbReference type="Proteomes" id="UP000798046"/>
    </source>
</evidence>
<dbReference type="SUPFAM" id="SSF49764">
    <property type="entry name" value="HSP20-like chaperones"/>
    <property type="match status" value="1"/>
</dbReference>
<dbReference type="InterPro" id="IPR008978">
    <property type="entry name" value="HSP20-like_chaperone"/>
</dbReference>
<sequence length="186" mass="21035">MVMRGTTHLRSVRDTGETATVPVTAEHVPETRGSWLETTRLPSLIDDMERMMNEMFRRPFFETGMAPFRGFLHDMGRGGMAPSVDVFEDAGHIVVKADLPGLTKNDITVKLIDNTLEISGEKKSEEKVDTRDYLRLERGYGKFSRTLRLPEGLDADKVTARFTEGVLEIRVPKVEDKRVVKNIAIK</sequence>
<dbReference type="Proteomes" id="UP000798046">
    <property type="component" value="Unassembled WGS sequence"/>
</dbReference>
<dbReference type="PANTHER" id="PTHR11527">
    <property type="entry name" value="HEAT-SHOCK PROTEIN 20 FAMILY MEMBER"/>
    <property type="match status" value="1"/>
</dbReference>
<keyword evidence="6" id="KW-1185">Reference proteome</keyword>
<evidence type="ECO:0000256" key="3">
    <source>
        <dbReference type="SAM" id="MobiDB-lite"/>
    </source>
</evidence>
<proteinExistence type="inferred from homology"/>
<dbReference type="InterPro" id="IPR002068">
    <property type="entry name" value="A-crystallin/Hsp20_dom"/>
</dbReference>
<dbReference type="EMBL" id="VZRA01000001">
    <property type="protein sequence ID" value="KAB0671809.1"/>
    <property type="molecule type" value="Genomic_DNA"/>
</dbReference>
<accession>A0ABQ6TS40</accession>
<comment type="similarity">
    <text evidence="1 2">Belongs to the small heat shock protein (HSP20) family.</text>
</comment>
<dbReference type="Gene3D" id="2.60.40.790">
    <property type="match status" value="1"/>
</dbReference>
<protein>
    <submittedName>
        <fullName evidence="5">Hsp20/alpha crystallin family protein</fullName>
    </submittedName>
</protein>
<evidence type="ECO:0000256" key="1">
    <source>
        <dbReference type="PROSITE-ProRule" id="PRU00285"/>
    </source>
</evidence>